<feature type="transmembrane region" description="Helical" evidence="2">
    <location>
        <begin position="223"/>
        <end position="247"/>
    </location>
</feature>
<evidence type="ECO:0000313" key="4">
    <source>
        <dbReference type="WBParaSite" id="jg13281"/>
    </source>
</evidence>
<feature type="compositionally biased region" description="Polar residues" evidence="1">
    <location>
        <begin position="74"/>
        <end position="88"/>
    </location>
</feature>
<protein>
    <submittedName>
        <fullName evidence="4">Uncharacterized protein</fullName>
    </submittedName>
</protein>
<dbReference type="AlphaFoldDB" id="A0A915CXG1"/>
<keyword evidence="2" id="KW-0472">Membrane</keyword>
<evidence type="ECO:0000256" key="2">
    <source>
        <dbReference type="SAM" id="Phobius"/>
    </source>
</evidence>
<name>A0A915CXG1_9BILA</name>
<keyword evidence="3" id="KW-1185">Reference proteome</keyword>
<organism evidence="3 4">
    <name type="scientific">Ditylenchus dipsaci</name>
    <dbReference type="NCBI Taxonomy" id="166011"/>
    <lineage>
        <taxon>Eukaryota</taxon>
        <taxon>Metazoa</taxon>
        <taxon>Ecdysozoa</taxon>
        <taxon>Nematoda</taxon>
        <taxon>Chromadorea</taxon>
        <taxon>Rhabditida</taxon>
        <taxon>Tylenchina</taxon>
        <taxon>Tylenchomorpha</taxon>
        <taxon>Sphaerularioidea</taxon>
        <taxon>Anguinidae</taxon>
        <taxon>Anguininae</taxon>
        <taxon>Ditylenchus</taxon>
    </lineage>
</organism>
<reference evidence="4" key="1">
    <citation type="submission" date="2022-11" db="UniProtKB">
        <authorList>
            <consortium name="WormBaseParasite"/>
        </authorList>
    </citation>
    <scope>IDENTIFICATION</scope>
</reference>
<dbReference type="WBParaSite" id="jg13281">
    <property type="protein sequence ID" value="jg13281"/>
    <property type="gene ID" value="jg13281"/>
</dbReference>
<accession>A0A915CXG1</accession>
<proteinExistence type="predicted"/>
<dbReference type="Proteomes" id="UP000887574">
    <property type="component" value="Unplaced"/>
</dbReference>
<feature type="compositionally biased region" description="Polar residues" evidence="1">
    <location>
        <begin position="102"/>
        <end position="112"/>
    </location>
</feature>
<keyword evidence="2" id="KW-0812">Transmembrane</keyword>
<feature type="region of interest" description="Disordered" evidence="1">
    <location>
        <begin position="72"/>
        <end position="112"/>
    </location>
</feature>
<evidence type="ECO:0000313" key="3">
    <source>
        <dbReference type="Proteomes" id="UP000887574"/>
    </source>
</evidence>
<evidence type="ECO:0000256" key="1">
    <source>
        <dbReference type="SAM" id="MobiDB-lite"/>
    </source>
</evidence>
<sequence length="265" mass="28890">MSKRPRTSIVDCATFQQSVAVTPNVIEHVLRGGQIPGIPAETLSAVVKQYMQQAYYSTASATQINGPAPLSPPNVCQLSSEPVDSQPASGCERTTSEEWQSDRPTVSQSPPNDAVITSQLQLEQAAATGHEVSDGRRDAGPVLLPMDLQQYLRDNIDRLFSALSATASNVSIDEILRKLPRFEQPVLGATFSPYDINQIDAMLVVNHKESHHISATQVSYARLYTAIALGMVGATTLVILGLFCYYLRRNRFNTTTSTTITTGQY</sequence>
<keyword evidence="2" id="KW-1133">Transmembrane helix</keyword>